<dbReference type="EMBL" id="LNFO01000335">
    <property type="protein sequence ID" value="KUG01400.1"/>
    <property type="molecule type" value="Genomic_DNA"/>
</dbReference>
<dbReference type="InterPro" id="IPR017930">
    <property type="entry name" value="Myb_dom"/>
</dbReference>
<gene>
    <name evidence="3" type="ORF">AM587_10010271</name>
</gene>
<dbReference type="Proteomes" id="UP000052943">
    <property type="component" value="Unassembled WGS sequence"/>
</dbReference>
<feature type="domain" description="Myb-like" evidence="1">
    <location>
        <begin position="62"/>
        <end position="109"/>
    </location>
</feature>
<dbReference type="PROSITE" id="PS51294">
    <property type="entry name" value="HTH_MYB"/>
    <property type="match status" value="4"/>
</dbReference>
<dbReference type="AlphaFoldDB" id="A0A0W8DYD3"/>
<reference evidence="3 4" key="1">
    <citation type="submission" date="2015-11" db="EMBL/GenBank/DDBJ databases">
        <title>Genomes and virulence difference between two physiological races of Phytophthora nicotianae.</title>
        <authorList>
            <person name="Liu H."/>
            <person name="Ma X."/>
            <person name="Yu H."/>
            <person name="Fang D."/>
            <person name="Li Y."/>
            <person name="Wang X."/>
            <person name="Wang W."/>
            <person name="Dong Y."/>
            <person name="Xiao B."/>
        </authorList>
    </citation>
    <scope>NUCLEOTIDE SEQUENCE [LARGE SCALE GENOMIC DNA]</scope>
    <source>
        <strain evidence="4">race 0</strain>
    </source>
</reference>
<dbReference type="Gene3D" id="1.10.10.60">
    <property type="entry name" value="Homeodomain-like"/>
    <property type="match status" value="4"/>
</dbReference>
<feature type="domain" description="Myb-like" evidence="1">
    <location>
        <begin position="118"/>
        <end position="157"/>
    </location>
</feature>
<dbReference type="CDD" id="cd00167">
    <property type="entry name" value="SANT"/>
    <property type="match status" value="4"/>
</dbReference>
<dbReference type="SMART" id="SM00717">
    <property type="entry name" value="SANT"/>
    <property type="match status" value="4"/>
</dbReference>
<proteinExistence type="predicted"/>
<name>A0A0W8DYD3_PHYNI</name>
<evidence type="ECO:0000313" key="3">
    <source>
        <dbReference type="EMBL" id="KUG01400.1"/>
    </source>
</evidence>
<dbReference type="PANTHER" id="PTHR45614">
    <property type="entry name" value="MYB PROTEIN-RELATED"/>
    <property type="match status" value="1"/>
</dbReference>
<feature type="domain" description="HTH myb-type" evidence="2">
    <location>
        <begin position="62"/>
        <end position="113"/>
    </location>
</feature>
<dbReference type="GO" id="GO:0000981">
    <property type="term" value="F:DNA-binding transcription factor activity, RNA polymerase II-specific"/>
    <property type="evidence" value="ECO:0007669"/>
    <property type="project" value="TreeGrafter"/>
</dbReference>
<dbReference type="InterPro" id="IPR050560">
    <property type="entry name" value="MYB_TF"/>
</dbReference>
<protein>
    <submittedName>
        <fullName evidence="3">Myb-related protein B</fullName>
    </submittedName>
</protein>
<feature type="domain" description="Myb-like" evidence="1">
    <location>
        <begin position="179"/>
        <end position="223"/>
    </location>
</feature>
<dbReference type="OrthoDB" id="2143914at2759"/>
<feature type="domain" description="HTH myb-type" evidence="2">
    <location>
        <begin position="178"/>
        <end position="227"/>
    </location>
</feature>
<sequence length="320" mass="36331">MTTPVASDLGTKRQRIERLIERGDHLANVQQEQQAETISKPHTISSRISPSTCTTKAVFPARRSSWTAQEDNKLKNLVLQLGNRNWSEIAVHFPSRDRKRCRDRYVNHLSPSLTSASNTWSAEDDVKLLQLHLTLGCKWATIAKEFNGKSAESVKNRCLLLARKTLDKSSKGTRAPPQRWTATEKNKLRALVTTHGARNWLFVASQLPGRTDLQCLQQWYRTLDNKVVKGKGTWTPGEDQVLVDKVAELGRKWTEASWTDAEDKILSETIETHSTQWSLIAEKLPGRCENAIKNHWYSRERRRMLADASSSSSIDNCKEG</sequence>
<evidence type="ECO:0000259" key="1">
    <source>
        <dbReference type="PROSITE" id="PS50090"/>
    </source>
</evidence>
<dbReference type="SUPFAM" id="SSF46689">
    <property type="entry name" value="Homeodomain-like"/>
    <property type="match status" value="3"/>
</dbReference>
<organism evidence="3 4">
    <name type="scientific">Phytophthora nicotianae</name>
    <name type="common">Potato buckeye rot agent</name>
    <name type="synonym">Phytophthora parasitica</name>
    <dbReference type="NCBI Taxonomy" id="4792"/>
    <lineage>
        <taxon>Eukaryota</taxon>
        <taxon>Sar</taxon>
        <taxon>Stramenopiles</taxon>
        <taxon>Oomycota</taxon>
        <taxon>Peronosporomycetes</taxon>
        <taxon>Peronosporales</taxon>
        <taxon>Peronosporaceae</taxon>
        <taxon>Phytophthora</taxon>
    </lineage>
</organism>
<dbReference type="PROSITE" id="PS50090">
    <property type="entry name" value="MYB_LIKE"/>
    <property type="match status" value="4"/>
</dbReference>
<evidence type="ECO:0000313" key="4">
    <source>
        <dbReference type="Proteomes" id="UP000052943"/>
    </source>
</evidence>
<feature type="domain" description="HTH myb-type" evidence="2">
    <location>
        <begin position="257"/>
        <end position="304"/>
    </location>
</feature>
<dbReference type="InterPro" id="IPR009057">
    <property type="entry name" value="Homeodomain-like_sf"/>
</dbReference>
<feature type="domain" description="Myb-like" evidence="1">
    <location>
        <begin position="231"/>
        <end position="300"/>
    </location>
</feature>
<comment type="caution">
    <text evidence="3">The sequence shown here is derived from an EMBL/GenBank/DDBJ whole genome shotgun (WGS) entry which is preliminary data.</text>
</comment>
<dbReference type="STRING" id="4790.A0A0W8DYD3"/>
<dbReference type="Pfam" id="PF00249">
    <property type="entry name" value="Myb_DNA-binding"/>
    <property type="match status" value="4"/>
</dbReference>
<evidence type="ECO:0000259" key="2">
    <source>
        <dbReference type="PROSITE" id="PS51294"/>
    </source>
</evidence>
<accession>A0A0W8DYD3</accession>
<dbReference type="GO" id="GO:0005634">
    <property type="term" value="C:nucleus"/>
    <property type="evidence" value="ECO:0007669"/>
    <property type="project" value="TreeGrafter"/>
</dbReference>
<dbReference type="GO" id="GO:0000978">
    <property type="term" value="F:RNA polymerase II cis-regulatory region sequence-specific DNA binding"/>
    <property type="evidence" value="ECO:0007669"/>
    <property type="project" value="TreeGrafter"/>
</dbReference>
<feature type="domain" description="HTH myb-type" evidence="2">
    <location>
        <begin position="119"/>
        <end position="170"/>
    </location>
</feature>
<dbReference type="InterPro" id="IPR001005">
    <property type="entry name" value="SANT/Myb"/>
</dbReference>